<dbReference type="Pfam" id="PF14670">
    <property type="entry name" value="FXa_inhibition"/>
    <property type="match status" value="1"/>
</dbReference>
<dbReference type="InterPro" id="IPR001881">
    <property type="entry name" value="EGF-like_Ca-bd_dom"/>
</dbReference>
<evidence type="ECO:0000313" key="8">
    <source>
        <dbReference type="Proteomes" id="UP000009022"/>
    </source>
</evidence>
<dbReference type="PhylomeDB" id="B3S5W3"/>
<dbReference type="CDD" id="cd00054">
    <property type="entry name" value="EGF_CA"/>
    <property type="match status" value="1"/>
</dbReference>
<dbReference type="PROSITE" id="PS01187">
    <property type="entry name" value="EGF_CA"/>
    <property type="match status" value="1"/>
</dbReference>
<dbReference type="PROSITE" id="PS00022">
    <property type="entry name" value="EGF_1"/>
    <property type="match status" value="2"/>
</dbReference>
<sequence>MYKGRKIYELNSSDVTLLIVLAISRYSIADPCKAYEKLIDSSTSINRLLFTSSPKAFQCDKALNNNWYRFTGGKDSQVLPESCSKQYGRCLTLSSGWMVKEHPADYCRPNPCFNNGSCQIWANGYVCRYPCIDSLILNATSRLIGHSDSADDSNSILCDKVNFSPAWYHLQNHSKSVMLVTHPVEMLQCHTISTGWLNGNHPTECQVAKRYCADKANKCDPNPCVYGNCTISEDDYVCHCQSGYTGIKCDQDIDECMIKNGGCNRLCTNTHGSYFCSCPGNFELQDDLRGCIDPCKNGTVGLHSRTRDLIPDFNHISDLVNRCNTIQDNAVKWYRIKRQIKCFPIAKRLYNARDFRDVDGDNIHKFNVCFHFGFPLCSSAKVIKVKHCSGYDAYKIDSMSACYLSHCGILTDPCSSNPCVNGRCSLQPGGDYLCNCSSSYTGRHCEQG</sequence>
<accession>B3S5W3</accession>
<feature type="disulfide bond" evidence="5">
    <location>
        <begin position="219"/>
        <end position="229"/>
    </location>
</feature>
<dbReference type="InterPro" id="IPR051022">
    <property type="entry name" value="Notch_Cell-Fate_Det"/>
</dbReference>
<dbReference type="PROSITE" id="PS50026">
    <property type="entry name" value="EGF_3"/>
    <property type="match status" value="2"/>
</dbReference>
<name>B3S5W3_TRIAD</name>
<evidence type="ECO:0000256" key="5">
    <source>
        <dbReference type="PROSITE-ProRule" id="PRU00076"/>
    </source>
</evidence>
<dbReference type="OrthoDB" id="409374at2759"/>
<keyword evidence="4 5" id="KW-1015">Disulfide bond</keyword>
<dbReference type="PROSITE" id="PS01186">
    <property type="entry name" value="EGF_2"/>
    <property type="match status" value="1"/>
</dbReference>
<evidence type="ECO:0000256" key="1">
    <source>
        <dbReference type="ARBA" id="ARBA00022536"/>
    </source>
</evidence>
<feature type="disulfide bond" evidence="5">
    <location>
        <begin position="414"/>
        <end position="424"/>
    </location>
</feature>
<dbReference type="HOGENOM" id="CLU_611578_0_0_1"/>
<feature type="disulfide bond" evidence="5">
    <location>
        <begin position="436"/>
        <end position="445"/>
    </location>
</feature>
<dbReference type="EMBL" id="DS985251">
    <property type="protein sequence ID" value="EDV21876.1"/>
    <property type="molecule type" value="Genomic_DNA"/>
</dbReference>
<keyword evidence="1 5" id="KW-0245">EGF-like domain</keyword>
<gene>
    <name evidence="7" type="ORF">TRIADDRAFT_59529</name>
</gene>
<feature type="domain" description="EGF-like" evidence="6">
    <location>
        <begin position="410"/>
        <end position="446"/>
    </location>
</feature>
<dbReference type="PANTHER" id="PTHR24049">
    <property type="entry name" value="CRUMBS FAMILY MEMBER"/>
    <property type="match status" value="1"/>
</dbReference>
<keyword evidence="8" id="KW-1185">Reference proteome</keyword>
<dbReference type="InParanoid" id="B3S5W3"/>
<evidence type="ECO:0000256" key="3">
    <source>
        <dbReference type="ARBA" id="ARBA00022737"/>
    </source>
</evidence>
<feature type="domain" description="EGF-like" evidence="6">
    <location>
        <begin position="215"/>
        <end position="250"/>
    </location>
</feature>
<keyword evidence="3" id="KW-0677">Repeat</keyword>
<dbReference type="CTD" id="6756835"/>
<dbReference type="PANTHER" id="PTHR24049:SF22">
    <property type="entry name" value="DROSOPHILA CRUMBS HOMOLOG"/>
    <property type="match status" value="1"/>
</dbReference>
<dbReference type="AlphaFoldDB" id="B3S5W3"/>
<protein>
    <recommendedName>
        <fullName evidence="6">EGF-like domain-containing protein</fullName>
    </recommendedName>
</protein>
<reference evidence="7 8" key="1">
    <citation type="journal article" date="2008" name="Nature">
        <title>The Trichoplax genome and the nature of placozoans.</title>
        <authorList>
            <person name="Srivastava M."/>
            <person name="Begovic E."/>
            <person name="Chapman J."/>
            <person name="Putnam N.H."/>
            <person name="Hellsten U."/>
            <person name="Kawashima T."/>
            <person name="Kuo A."/>
            <person name="Mitros T."/>
            <person name="Salamov A."/>
            <person name="Carpenter M.L."/>
            <person name="Signorovitch A.Y."/>
            <person name="Moreno M.A."/>
            <person name="Kamm K."/>
            <person name="Grimwood J."/>
            <person name="Schmutz J."/>
            <person name="Shapiro H."/>
            <person name="Grigoriev I.V."/>
            <person name="Buss L.W."/>
            <person name="Schierwater B."/>
            <person name="Dellaporta S.L."/>
            <person name="Rokhsar D.S."/>
        </authorList>
    </citation>
    <scope>NUCLEOTIDE SEQUENCE [LARGE SCALE GENOMIC DNA]</scope>
    <source>
        <strain evidence="7 8">Grell-BS-1999</strain>
    </source>
</reference>
<dbReference type="SUPFAM" id="SSF57196">
    <property type="entry name" value="EGF/Laminin"/>
    <property type="match status" value="3"/>
</dbReference>
<evidence type="ECO:0000256" key="4">
    <source>
        <dbReference type="ARBA" id="ARBA00023157"/>
    </source>
</evidence>
<keyword evidence="2" id="KW-0732">Signal</keyword>
<dbReference type="RefSeq" id="XP_002115513.1">
    <property type="nucleotide sequence ID" value="XM_002115477.1"/>
</dbReference>
<dbReference type="SMART" id="SM00181">
    <property type="entry name" value="EGF"/>
    <property type="match status" value="4"/>
</dbReference>
<dbReference type="GO" id="GO:0005509">
    <property type="term" value="F:calcium ion binding"/>
    <property type="evidence" value="ECO:0007669"/>
    <property type="project" value="InterPro"/>
</dbReference>
<dbReference type="SMART" id="SM00179">
    <property type="entry name" value="EGF_CA"/>
    <property type="match status" value="3"/>
</dbReference>
<dbReference type="STRING" id="10228.B3S5W3"/>
<evidence type="ECO:0000256" key="2">
    <source>
        <dbReference type="ARBA" id="ARBA00022729"/>
    </source>
</evidence>
<dbReference type="Proteomes" id="UP000009022">
    <property type="component" value="Unassembled WGS sequence"/>
</dbReference>
<evidence type="ECO:0000259" key="6">
    <source>
        <dbReference type="PROSITE" id="PS50026"/>
    </source>
</evidence>
<evidence type="ECO:0000313" key="7">
    <source>
        <dbReference type="EMBL" id="EDV21876.1"/>
    </source>
</evidence>
<organism evidence="7 8">
    <name type="scientific">Trichoplax adhaerens</name>
    <name type="common">Trichoplax reptans</name>
    <dbReference type="NCBI Taxonomy" id="10228"/>
    <lineage>
        <taxon>Eukaryota</taxon>
        <taxon>Metazoa</taxon>
        <taxon>Placozoa</taxon>
        <taxon>Uniplacotomia</taxon>
        <taxon>Trichoplacea</taxon>
        <taxon>Trichoplacidae</taxon>
        <taxon>Trichoplax</taxon>
    </lineage>
</organism>
<dbReference type="Gene3D" id="2.10.25.10">
    <property type="entry name" value="Laminin"/>
    <property type="match status" value="3"/>
</dbReference>
<dbReference type="InterPro" id="IPR000742">
    <property type="entry name" value="EGF"/>
</dbReference>
<comment type="caution">
    <text evidence="5">Lacks conserved residue(s) required for the propagation of feature annotation.</text>
</comment>
<dbReference type="GeneID" id="6756835"/>
<dbReference type="InterPro" id="IPR018097">
    <property type="entry name" value="EGF_Ca-bd_CS"/>
</dbReference>
<feature type="disulfide bond" evidence="5">
    <location>
        <begin position="240"/>
        <end position="249"/>
    </location>
</feature>
<proteinExistence type="predicted"/>
<dbReference type="KEGG" id="tad:TRIADDRAFT_59529"/>